<sequence>MGSSMPPGTRPGAIRSETYDAMLEYLEELSEKATESHTTALMRQQTNPSPEDGGGNDWKRKELSFMVRQRKVAFQSSLAEHFIELVLHSLIQ</sequence>
<feature type="region of interest" description="Disordered" evidence="1">
    <location>
        <begin position="32"/>
        <end position="58"/>
    </location>
</feature>
<dbReference type="GeneID" id="31006676"/>
<evidence type="ECO:0000313" key="2">
    <source>
        <dbReference type="EMBL" id="OKL57740.1"/>
    </source>
</evidence>
<evidence type="ECO:0000256" key="1">
    <source>
        <dbReference type="SAM" id="MobiDB-lite"/>
    </source>
</evidence>
<name>A0A225ABP8_TALAT</name>
<dbReference type="AlphaFoldDB" id="A0A225ABP8"/>
<dbReference type="RefSeq" id="XP_020117861.1">
    <property type="nucleotide sequence ID" value="XM_020262225.1"/>
</dbReference>
<gene>
    <name evidence="2" type="ORF">UA08_06920</name>
</gene>
<comment type="caution">
    <text evidence="2">The sequence shown here is derived from an EMBL/GenBank/DDBJ whole genome shotgun (WGS) entry which is preliminary data.</text>
</comment>
<dbReference type="Proteomes" id="UP000214365">
    <property type="component" value="Unassembled WGS sequence"/>
</dbReference>
<reference evidence="2 3" key="1">
    <citation type="submission" date="2015-06" db="EMBL/GenBank/DDBJ databases">
        <title>Talaromyces atroroseus IBT 11181 draft genome.</title>
        <authorList>
            <person name="Rasmussen K.B."/>
            <person name="Rasmussen S."/>
            <person name="Petersen B."/>
            <person name="Sicheritz-Ponten T."/>
            <person name="Mortensen U.H."/>
            <person name="Thrane U."/>
        </authorList>
    </citation>
    <scope>NUCLEOTIDE SEQUENCE [LARGE SCALE GENOMIC DNA]</scope>
    <source>
        <strain evidence="2 3">IBT 11181</strain>
    </source>
</reference>
<dbReference type="OrthoDB" id="4525779at2759"/>
<evidence type="ECO:0000313" key="3">
    <source>
        <dbReference type="Proteomes" id="UP000214365"/>
    </source>
</evidence>
<feature type="compositionally biased region" description="Polar residues" evidence="1">
    <location>
        <begin position="36"/>
        <end position="49"/>
    </location>
</feature>
<organism evidence="2 3">
    <name type="scientific">Talaromyces atroroseus</name>
    <dbReference type="NCBI Taxonomy" id="1441469"/>
    <lineage>
        <taxon>Eukaryota</taxon>
        <taxon>Fungi</taxon>
        <taxon>Dikarya</taxon>
        <taxon>Ascomycota</taxon>
        <taxon>Pezizomycotina</taxon>
        <taxon>Eurotiomycetes</taxon>
        <taxon>Eurotiomycetidae</taxon>
        <taxon>Eurotiales</taxon>
        <taxon>Trichocomaceae</taxon>
        <taxon>Talaromyces</taxon>
        <taxon>Talaromyces sect. Trachyspermi</taxon>
    </lineage>
</organism>
<proteinExistence type="predicted"/>
<dbReference type="EMBL" id="LFMY01000011">
    <property type="protein sequence ID" value="OKL57740.1"/>
    <property type="molecule type" value="Genomic_DNA"/>
</dbReference>
<accession>A0A225ABP8</accession>
<keyword evidence="3" id="KW-1185">Reference proteome</keyword>
<protein>
    <submittedName>
        <fullName evidence="2">Uncharacterized protein</fullName>
    </submittedName>
</protein>